<keyword evidence="4" id="KW-1185">Reference proteome</keyword>
<reference evidence="3" key="1">
    <citation type="journal article" date="2020" name="Stud. Mycol.">
        <title>101 Dothideomycetes genomes: a test case for predicting lifestyles and emergence of pathogens.</title>
        <authorList>
            <person name="Haridas S."/>
            <person name="Albert R."/>
            <person name="Binder M."/>
            <person name="Bloem J."/>
            <person name="Labutti K."/>
            <person name="Salamov A."/>
            <person name="Andreopoulos B."/>
            <person name="Baker S."/>
            <person name="Barry K."/>
            <person name="Bills G."/>
            <person name="Bluhm B."/>
            <person name="Cannon C."/>
            <person name="Castanera R."/>
            <person name="Culley D."/>
            <person name="Daum C."/>
            <person name="Ezra D."/>
            <person name="Gonzalez J."/>
            <person name="Henrissat B."/>
            <person name="Kuo A."/>
            <person name="Liang C."/>
            <person name="Lipzen A."/>
            <person name="Lutzoni F."/>
            <person name="Magnuson J."/>
            <person name="Mondo S."/>
            <person name="Nolan M."/>
            <person name="Ohm R."/>
            <person name="Pangilinan J."/>
            <person name="Park H.-J."/>
            <person name="Ramirez L."/>
            <person name="Alfaro M."/>
            <person name="Sun H."/>
            <person name="Tritt A."/>
            <person name="Yoshinaga Y."/>
            <person name="Zwiers L.-H."/>
            <person name="Turgeon B."/>
            <person name="Goodwin S."/>
            <person name="Spatafora J."/>
            <person name="Crous P."/>
            <person name="Grigoriev I."/>
        </authorList>
    </citation>
    <scope>NUCLEOTIDE SEQUENCE</scope>
    <source>
        <strain evidence="3">ATCC 36951</strain>
    </source>
</reference>
<proteinExistence type="predicted"/>
<gene>
    <name evidence="3" type="ORF">M409DRAFT_49876</name>
</gene>
<dbReference type="AlphaFoldDB" id="A0A6A6CY78"/>
<evidence type="ECO:0000256" key="2">
    <source>
        <dbReference type="SAM" id="SignalP"/>
    </source>
</evidence>
<accession>A0A6A6CY78</accession>
<evidence type="ECO:0000313" key="4">
    <source>
        <dbReference type="Proteomes" id="UP000799537"/>
    </source>
</evidence>
<organism evidence="3 4">
    <name type="scientific">Zasmidium cellare ATCC 36951</name>
    <dbReference type="NCBI Taxonomy" id="1080233"/>
    <lineage>
        <taxon>Eukaryota</taxon>
        <taxon>Fungi</taxon>
        <taxon>Dikarya</taxon>
        <taxon>Ascomycota</taxon>
        <taxon>Pezizomycotina</taxon>
        <taxon>Dothideomycetes</taxon>
        <taxon>Dothideomycetidae</taxon>
        <taxon>Mycosphaerellales</taxon>
        <taxon>Mycosphaerellaceae</taxon>
        <taxon>Zasmidium</taxon>
    </lineage>
</organism>
<dbReference type="Proteomes" id="UP000799537">
    <property type="component" value="Unassembled WGS sequence"/>
</dbReference>
<evidence type="ECO:0000313" key="3">
    <source>
        <dbReference type="EMBL" id="KAF2172134.1"/>
    </source>
</evidence>
<dbReference type="EMBL" id="ML993581">
    <property type="protein sequence ID" value="KAF2172134.1"/>
    <property type="molecule type" value="Genomic_DNA"/>
</dbReference>
<dbReference type="GeneID" id="54564644"/>
<feature type="region of interest" description="Disordered" evidence="1">
    <location>
        <begin position="674"/>
        <end position="705"/>
    </location>
</feature>
<dbReference type="RefSeq" id="XP_033673023.1">
    <property type="nucleotide sequence ID" value="XM_033811372.1"/>
</dbReference>
<feature type="region of interest" description="Disordered" evidence="1">
    <location>
        <begin position="88"/>
        <end position="111"/>
    </location>
</feature>
<dbReference type="OrthoDB" id="3763214at2759"/>
<feature type="compositionally biased region" description="Basic and acidic residues" evidence="1">
    <location>
        <begin position="316"/>
        <end position="333"/>
    </location>
</feature>
<feature type="signal peptide" evidence="2">
    <location>
        <begin position="1"/>
        <end position="18"/>
    </location>
</feature>
<feature type="chain" id="PRO_5025340907" evidence="2">
    <location>
        <begin position="19"/>
        <end position="779"/>
    </location>
</feature>
<name>A0A6A6CY78_ZASCE</name>
<keyword evidence="2" id="KW-0732">Signal</keyword>
<evidence type="ECO:0000256" key="1">
    <source>
        <dbReference type="SAM" id="MobiDB-lite"/>
    </source>
</evidence>
<protein>
    <submittedName>
        <fullName evidence="3">Uncharacterized protein</fullName>
    </submittedName>
</protein>
<feature type="region of interest" description="Disordered" evidence="1">
    <location>
        <begin position="520"/>
        <end position="555"/>
    </location>
</feature>
<sequence>MILNAPISILTLLGHAWASPTRDTLSGKPSKIVTKIVYRDTPVGDLTNLPTLASATYCTQTLADGKELLVTKTGTTCPILSASRTTTSSFADSSAPSHGSSSGLPGSSDQGLDSKCSIFQKKVTDAGGKISWTPTDQETGSNMCMNYCSEKIKALLDQDQVASSACLAFENPIQWQDYGIAGTQIALGSCVCNNPLLDELVHNFTSEALPAIGEAAQVAAWTFENEQAAAGGFQSWLEKPTGAAGSPDNPSTWLPDKICGNKYTPEEGEKVFAAFDIASSSIGAGALWKSLPKDMHWPPPFPKASGSLDDMLGYLDGHKPRPKGDTPKEKPDPPKSAPPTDDPPKSKVPEKGTSAKACTRTRGKRAPGKGQQGDCADKVTVTHILNSKTVEAKNTIAKLCDWAAWPEACAHYYSAIHADKANLGKSRFTCEDSNNRVEQTYTKDWEKQHDLVWRKFKNPKFVFNGKQQKNDEKRLICEADEWPPAYFVPREGEGRPEWGQRIRWIPKEDNGGAGNLWRSFCSDNDGGEGNGQRVRKRKKAKNGQPPEPLEIYSQVPINKDLLEGEKIPPPNRKREGKDGTITEDYDMLTFTRAVFEIKFNFGDSPPSEKNDWLLKENPCWPEDIAPEDPGFVLLTNDPYYNSHPEAKATVASYAEPPSRKRFDEANAVRVKQFGPESKIADDGVPAADPPPPKAQKPNPASGSKFRRKRLELVGDHLHLRDFELNVTRPLTDEEIKENVEVTRCKDRKCEREEEQEDSLILLALVVLLCRLRIARCRRW</sequence>
<feature type="region of interest" description="Disordered" evidence="1">
    <location>
        <begin position="300"/>
        <end position="374"/>
    </location>
</feature>
<feature type="region of interest" description="Disordered" evidence="1">
    <location>
        <begin position="561"/>
        <end position="580"/>
    </location>
</feature>